<dbReference type="PIRSF" id="PIRSF000882">
    <property type="entry name" value="DSB_repair_MRE11"/>
    <property type="match status" value="1"/>
</dbReference>
<dbReference type="GO" id="GO:0097552">
    <property type="term" value="P:mitochondrial double-strand break repair via homologous recombination"/>
    <property type="evidence" value="ECO:0007669"/>
    <property type="project" value="TreeGrafter"/>
</dbReference>
<dbReference type="OrthoDB" id="30417at2759"/>
<feature type="compositionally biased region" description="Acidic residues" evidence="19">
    <location>
        <begin position="628"/>
        <end position="643"/>
    </location>
</feature>
<dbReference type="GO" id="GO:0000723">
    <property type="term" value="P:telomere maintenance"/>
    <property type="evidence" value="ECO:0007669"/>
    <property type="project" value="TreeGrafter"/>
</dbReference>
<comment type="similarity">
    <text evidence="4 16 18">Belongs to the MRE11/RAD32 family.</text>
</comment>
<evidence type="ECO:0000313" key="22">
    <source>
        <dbReference type="Proteomes" id="UP000054166"/>
    </source>
</evidence>
<name>A0A0C3G7Z3_PILCF</name>
<evidence type="ECO:0000256" key="15">
    <source>
        <dbReference type="ARBA" id="ARBA00023254"/>
    </source>
</evidence>
<accession>A0A0C3G7Z3</accession>
<keyword evidence="15 16" id="KW-0469">Meiosis</keyword>
<evidence type="ECO:0000256" key="10">
    <source>
        <dbReference type="ARBA" id="ARBA00022801"/>
    </source>
</evidence>
<evidence type="ECO:0000256" key="5">
    <source>
        <dbReference type="ARBA" id="ARBA00022454"/>
    </source>
</evidence>
<dbReference type="EMBL" id="KN832970">
    <property type="protein sequence ID" value="KIM92360.1"/>
    <property type="molecule type" value="Genomic_DNA"/>
</dbReference>
<keyword evidence="6 16" id="KW-0540">Nuclease</keyword>
<keyword evidence="22" id="KW-1185">Reference proteome</keyword>
<evidence type="ECO:0000256" key="12">
    <source>
        <dbReference type="ARBA" id="ARBA00023204"/>
    </source>
</evidence>
<evidence type="ECO:0000259" key="20">
    <source>
        <dbReference type="SMART" id="SM01347"/>
    </source>
</evidence>
<dbReference type="NCBIfam" id="TIGR00583">
    <property type="entry name" value="mre11"/>
    <property type="match status" value="1"/>
</dbReference>
<dbReference type="STRING" id="765440.A0A0C3G7Z3"/>
<dbReference type="GO" id="GO:0000014">
    <property type="term" value="F:single-stranded DNA endodeoxyribonuclease activity"/>
    <property type="evidence" value="ECO:0007669"/>
    <property type="project" value="TreeGrafter"/>
</dbReference>
<dbReference type="Pfam" id="PF04152">
    <property type="entry name" value="Mre11_DNA_bind"/>
    <property type="match status" value="1"/>
</dbReference>
<evidence type="ECO:0000256" key="19">
    <source>
        <dbReference type="SAM" id="MobiDB-lite"/>
    </source>
</evidence>
<evidence type="ECO:0000256" key="11">
    <source>
        <dbReference type="ARBA" id="ARBA00022839"/>
    </source>
</evidence>
<dbReference type="InParanoid" id="A0A0C3G7Z3"/>
<dbReference type="InterPro" id="IPR003701">
    <property type="entry name" value="Mre11"/>
</dbReference>
<evidence type="ECO:0000256" key="3">
    <source>
        <dbReference type="ARBA" id="ARBA00004286"/>
    </source>
</evidence>
<keyword evidence="5" id="KW-0158">Chromosome</keyword>
<feature type="domain" description="Mre11 DNA-binding" evidence="20">
    <location>
        <begin position="317"/>
        <end position="495"/>
    </location>
</feature>
<dbReference type="SMART" id="SM01347">
    <property type="entry name" value="Mre11_DNA_bind"/>
    <property type="match status" value="1"/>
</dbReference>
<evidence type="ECO:0000256" key="4">
    <source>
        <dbReference type="ARBA" id="ARBA00009028"/>
    </source>
</evidence>
<evidence type="ECO:0000256" key="16">
    <source>
        <dbReference type="PIRNR" id="PIRNR000882"/>
    </source>
</evidence>
<gene>
    <name evidence="21" type="ORF">PILCRDRAFT_810409</name>
</gene>
<dbReference type="GO" id="GO:0007095">
    <property type="term" value="P:mitotic G2 DNA damage checkpoint signaling"/>
    <property type="evidence" value="ECO:0007669"/>
    <property type="project" value="TreeGrafter"/>
</dbReference>
<dbReference type="InterPro" id="IPR029052">
    <property type="entry name" value="Metallo-depent_PP-like"/>
</dbReference>
<feature type="region of interest" description="Disordered" evidence="19">
    <location>
        <begin position="547"/>
        <end position="708"/>
    </location>
</feature>
<feature type="active site" description="Proton donor" evidence="17">
    <location>
        <position position="142"/>
    </location>
</feature>
<feature type="compositionally biased region" description="Low complexity" evidence="19">
    <location>
        <begin position="672"/>
        <end position="697"/>
    </location>
</feature>
<evidence type="ECO:0000256" key="8">
    <source>
        <dbReference type="ARBA" id="ARBA00022759"/>
    </source>
</evidence>
<evidence type="ECO:0000256" key="9">
    <source>
        <dbReference type="ARBA" id="ARBA00022763"/>
    </source>
</evidence>
<comment type="function">
    <text evidence="16">Core component of the MRN complex, which plays a central role in double-strand break (DSB) repair, DNA recombination, maintenance of telomere integrity and meiosis. The MRN complex is involved in the repair of DNA double-strand breaks (DSBs) via homologous recombination (HR), an error-free mechanism which primarily occurs during S and G2 phases. The complex (1) mediates the end resection of damaged DNA, which generates proper single-stranded DNA, a key initial steps in HR, and is (2) required for the recruitment of other repair factors and efficient activation of ATM and ATR upon DNA damage. Within the MRN complex, MRE11 possesses both single-strand endonuclease activity and double-strand-specific 3'-5' exonuclease activity. MRE11 first endonucleolytically cleaves the 5' strand at DNA DSB ends to prevent non-homologous end joining (NHEJ) and licence HR. It then generates a single-stranded DNA gap via 3' to 5' exonucleolytic degradation, which is required for single-strand invasion and recombination.</text>
</comment>
<evidence type="ECO:0000256" key="1">
    <source>
        <dbReference type="ARBA" id="ARBA00001936"/>
    </source>
</evidence>
<dbReference type="SUPFAM" id="SSF56300">
    <property type="entry name" value="Metallo-dependent phosphatases"/>
    <property type="match status" value="1"/>
</dbReference>
<keyword evidence="8 16" id="KW-0255">Endonuclease</keyword>
<evidence type="ECO:0000256" key="2">
    <source>
        <dbReference type="ARBA" id="ARBA00004123"/>
    </source>
</evidence>
<dbReference type="GO" id="GO:0030145">
    <property type="term" value="F:manganese ion binding"/>
    <property type="evidence" value="ECO:0007669"/>
    <property type="project" value="UniProtKB-UniRule"/>
</dbReference>
<evidence type="ECO:0000256" key="17">
    <source>
        <dbReference type="PIRSR" id="PIRSR000882-1"/>
    </source>
</evidence>
<sequence length="708" mass="77653">MADSSDRGSMPPPPTIHNAQPDDMIRIMLATDNHIGYLERDPIRGQDSINTFREILQLAVKHDVDFILLAGDLFHENRPSRGCLYQVMALLREYTMGDKPVQVELLSDPEEGKAEGYSFPAINYEDPNFNVGIPVFSIHGNHDDPQGAGAEGALCALDVLSVSGLLNYMGKFDLPIADAEAQTTGIAIRPVLLRKGSTHLGLYGVGNVKDQRMHFELRSNRVRMYMPKDKDEWFNILLIHQNRVKHGPQESVPEGMFDDSVDLVVWGHEHDCRIIPEPVAGKQYFITQPGSSVATSLADGESLEKHVALLTIQNKEFDLMPIPLRTVRPFVLEDIDLAEVHEEEGLDLKDQMEITKFLKARVNALIDKANELWDERNAKAVAEGEEELEPMLPLIRLKVDTTGVSEMSNPIRFGQEFQGRIANPRDVLVFHRSKKASKTSKVAIDQPELSIDDPNLSISEKLSKVRVQTLVKEYLAAQELQLLGETGMSDAIQMFVEKDDTHAIQSHVAASLKSLMKGVQTSEDVDEDELDDALAKAKEDQDRIYAEKQKAGKMAKSKGKGKAKDVESEVASEDSMAMDIDAMASDFEEPDSDEPAPKKTAGKKKAAAPAKKAPAKGRGKKAAVLTDSDSDDIVEIGDDDDDEPPKAKRTNRAAVLSSTTAAKKAPAKKKAAASSSKQATLSFAPSGRTSTRAAATKAKGKMAVDLSD</sequence>
<proteinExistence type="inferred from homology"/>
<feature type="compositionally biased region" description="Basic residues" evidence="19">
    <location>
        <begin position="551"/>
        <end position="561"/>
    </location>
</feature>
<evidence type="ECO:0000256" key="13">
    <source>
        <dbReference type="ARBA" id="ARBA00023211"/>
    </source>
</evidence>
<dbReference type="GO" id="GO:0042138">
    <property type="term" value="P:meiotic DNA double-strand break formation"/>
    <property type="evidence" value="ECO:0007669"/>
    <property type="project" value="TreeGrafter"/>
</dbReference>
<keyword evidence="14 16" id="KW-0539">Nucleus</keyword>
<comment type="subcellular location">
    <subcellularLocation>
        <location evidence="3">Chromosome</location>
    </subcellularLocation>
    <subcellularLocation>
        <location evidence="2 16">Nucleus</location>
    </subcellularLocation>
</comment>
<dbReference type="InterPro" id="IPR041796">
    <property type="entry name" value="Mre11_N"/>
</dbReference>
<dbReference type="Gene3D" id="3.30.110.110">
    <property type="entry name" value="Mre11, capping domain"/>
    <property type="match status" value="1"/>
</dbReference>
<dbReference type="AlphaFoldDB" id="A0A0C3G7Z3"/>
<dbReference type="HOGENOM" id="CLU_009535_3_1_1"/>
<dbReference type="GO" id="GO:0008296">
    <property type="term" value="F:3'-5'-DNA exonuclease activity"/>
    <property type="evidence" value="ECO:0007669"/>
    <property type="project" value="InterPro"/>
</dbReference>
<keyword evidence="12 16" id="KW-0234">DNA repair</keyword>
<keyword evidence="7" id="KW-0479">Metal-binding</keyword>
<evidence type="ECO:0000256" key="14">
    <source>
        <dbReference type="ARBA" id="ARBA00023242"/>
    </source>
</evidence>
<dbReference type="InterPro" id="IPR007281">
    <property type="entry name" value="Mre11_DNA-bd"/>
</dbReference>
<reference evidence="21 22" key="1">
    <citation type="submission" date="2014-04" db="EMBL/GenBank/DDBJ databases">
        <authorList>
            <consortium name="DOE Joint Genome Institute"/>
            <person name="Kuo A."/>
            <person name="Tarkka M."/>
            <person name="Buscot F."/>
            <person name="Kohler A."/>
            <person name="Nagy L.G."/>
            <person name="Floudas D."/>
            <person name="Copeland A."/>
            <person name="Barry K.W."/>
            <person name="Cichocki N."/>
            <person name="Veneault-Fourrey C."/>
            <person name="LaButti K."/>
            <person name="Lindquist E.A."/>
            <person name="Lipzen A."/>
            <person name="Lundell T."/>
            <person name="Morin E."/>
            <person name="Murat C."/>
            <person name="Sun H."/>
            <person name="Tunlid A."/>
            <person name="Henrissat B."/>
            <person name="Grigoriev I.V."/>
            <person name="Hibbett D.S."/>
            <person name="Martin F."/>
            <person name="Nordberg H.P."/>
            <person name="Cantor M.N."/>
            <person name="Hua S.X."/>
        </authorList>
    </citation>
    <scope>NUCLEOTIDE SEQUENCE [LARGE SCALE GENOMIC DNA]</scope>
    <source>
        <strain evidence="21 22">F 1598</strain>
    </source>
</reference>
<dbReference type="GO" id="GO:0030870">
    <property type="term" value="C:Mre11 complex"/>
    <property type="evidence" value="ECO:0007669"/>
    <property type="project" value="UniProtKB-UniRule"/>
</dbReference>
<dbReference type="PANTHER" id="PTHR10139">
    <property type="entry name" value="DOUBLE-STRAND BREAK REPAIR PROTEIN MRE11"/>
    <property type="match status" value="1"/>
</dbReference>
<dbReference type="FunFam" id="3.60.21.10:FF:000011">
    <property type="entry name" value="Double-strand break repair protein"/>
    <property type="match status" value="1"/>
</dbReference>
<keyword evidence="13 16" id="KW-0464">Manganese</keyword>
<dbReference type="InterPro" id="IPR004843">
    <property type="entry name" value="Calcineurin-like_PHP"/>
</dbReference>
<dbReference type="GO" id="GO:0031573">
    <property type="term" value="P:mitotic intra-S DNA damage checkpoint signaling"/>
    <property type="evidence" value="ECO:0007669"/>
    <property type="project" value="TreeGrafter"/>
</dbReference>
<dbReference type="GO" id="GO:0000724">
    <property type="term" value="P:double-strand break repair via homologous recombination"/>
    <property type="evidence" value="ECO:0007669"/>
    <property type="project" value="TreeGrafter"/>
</dbReference>
<comment type="cofactor">
    <cofactor evidence="1 16">
        <name>Mn(2+)</name>
        <dbReference type="ChEBI" id="CHEBI:29035"/>
    </cofactor>
</comment>
<keyword evidence="10 16" id="KW-0378">Hydrolase</keyword>
<dbReference type="Gene3D" id="3.60.21.10">
    <property type="match status" value="1"/>
</dbReference>
<dbReference type="FunCoup" id="A0A0C3G7Z3">
    <property type="interactions" value="678"/>
</dbReference>
<dbReference type="GO" id="GO:0035861">
    <property type="term" value="C:site of double-strand break"/>
    <property type="evidence" value="ECO:0007669"/>
    <property type="project" value="TreeGrafter"/>
</dbReference>
<evidence type="ECO:0000256" key="6">
    <source>
        <dbReference type="ARBA" id="ARBA00022722"/>
    </source>
</evidence>
<evidence type="ECO:0000256" key="18">
    <source>
        <dbReference type="RuleBase" id="RU003447"/>
    </source>
</evidence>
<dbReference type="Pfam" id="PF00149">
    <property type="entry name" value="Metallophos"/>
    <property type="match status" value="1"/>
</dbReference>
<dbReference type="Proteomes" id="UP000054166">
    <property type="component" value="Unassembled WGS sequence"/>
</dbReference>
<dbReference type="CDD" id="cd00840">
    <property type="entry name" value="MPP_Mre11_N"/>
    <property type="match status" value="1"/>
</dbReference>
<dbReference type="InterPro" id="IPR038487">
    <property type="entry name" value="Mre11_capping_dom"/>
</dbReference>
<dbReference type="GO" id="GO:0006303">
    <property type="term" value="P:double-strand break repair via nonhomologous end joining"/>
    <property type="evidence" value="ECO:0007669"/>
    <property type="project" value="TreeGrafter"/>
</dbReference>
<keyword evidence="11 16" id="KW-0269">Exonuclease</keyword>
<evidence type="ECO:0000313" key="21">
    <source>
        <dbReference type="EMBL" id="KIM92360.1"/>
    </source>
</evidence>
<keyword evidence="9 16" id="KW-0227">DNA damage</keyword>
<evidence type="ECO:0000256" key="7">
    <source>
        <dbReference type="ARBA" id="ARBA00022723"/>
    </source>
</evidence>
<protein>
    <recommendedName>
        <fullName evidence="16">Double-strand break repair protein</fullName>
    </recommendedName>
</protein>
<reference evidence="22" key="2">
    <citation type="submission" date="2015-01" db="EMBL/GenBank/DDBJ databases">
        <title>Evolutionary Origins and Diversification of the Mycorrhizal Mutualists.</title>
        <authorList>
            <consortium name="DOE Joint Genome Institute"/>
            <consortium name="Mycorrhizal Genomics Consortium"/>
            <person name="Kohler A."/>
            <person name="Kuo A."/>
            <person name="Nagy L.G."/>
            <person name="Floudas D."/>
            <person name="Copeland A."/>
            <person name="Barry K.W."/>
            <person name="Cichocki N."/>
            <person name="Veneault-Fourrey C."/>
            <person name="LaButti K."/>
            <person name="Lindquist E.A."/>
            <person name="Lipzen A."/>
            <person name="Lundell T."/>
            <person name="Morin E."/>
            <person name="Murat C."/>
            <person name="Riley R."/>
            <person name="Ohm R."/>
            <person name="Sun H."/>
            <person name="Tunlid A."/>
            <person name="Henrissat B."/>
            <person name="Grigoriev I.V."/>
            <person name="Hibbett D.S."/>
            <person name="Martin F."/>
        </authorList>
    </citation>
    <scope>NUCLEOTIDE SEQUENCE [LARGE SCALE GENOMIC DNA]</scope>
    <source>
        <strain evidence="22">F 1598</strain>
    </source>
</reference>
<organism evidence="21 22">
    <name type="scientific">Piloderma croceum (strain F 1598)</name>
    <dbReference type="NCBI Taxonomy" id="765440"/>
    <lineage>
        <taxon>Eukaryota</taxon>
        <taxon>Fungi</taxon>
        <taxon>Dikarya</taxon>
        <taxon>Basidiomycota</taxon>
        <taxon>Agaricomycotina</taxon>
        <taxon>Agaricomycetes</taxon>
        <taxon>Agaricomycetidae</taxon>
        <taxon>Atheliales</taxon>
        <taxon>Atheliaceae</taxon>
        <taxon>Piloderma</taxon>
    </lineage>
</organism>
<feature type="region of interest" description="Disordered" evidence="19">
    <location>
        <begin position="1"/>
        <end position="20"/>
    </location>
</feature>
<dbReference type="PANTHER" id="PTHR10139:SF1">
    <property type="entry name" value="DOUBLE-STRAND BREAK REPAIR PROTEIN MRE11"/>
    <property type="match status" value="1"/>
</dbReference>